<dbReference type="Proteomes" id="UP000594261">
    <property type="component" value="Chromosome 11"/>
</dbReference>
<dbReference type="AlphaFoldDB" id="A0A7N2MWM5"/>
<protein>
    <submittedName>
        <fullName evidence="1">Uncharacterized protein</fullName>
    </submittedName>
</protein>
<evidence type="ECO:0000313" key="2">
    <source>
        <dbReference type="Proteomes" id="UP000594261"/>
    </source>
</evidence>
<accession>A0A7N2MWM5</accession>
<evidence type="ECO:0000313" key="1">
    <source>
        <dbReference type="EnsemblPlants" id="QL11p019127:mrna"/>
    </source>
</evidence>
<dbReference type="EMBL" id="LRBV02000011">
    <property type="status" value="NOT_ANNOTATED_CDS"/>
    <property type="molecule type" value="Genomic_DNA"/>
</dbReference>
<organism evidence="1 2">
    <name type="scientific">Quercus lobata</name>
    <name type="common">Valley oak</name>
    <dbReference type="NCBI Taxonomy" id="97700"/>
    <lineage>
        <taxon>Eukaryota</taxon>
        <taxon>Viridiplantae</taxon>
        <taxon>Streptophyta</taxon>
        <taxon>Embryophyta</taxon>
        <taxon>Tracheophyta</taxon>
        <taxon>Spermatophyta</taxon>
        <taxon>Magnoliopsida</taxon>
        <taxon>eudicotyledons</taxon>
        <taxon>Gunneridae</taxon>
        <taxon>Pentapetalae</taxon>
        <taxon>rosids</taxon>
        <taxon>fabids</taxon>
        <taxon>Fagales</taxon>
        <taxon>Fagaceae</taxon>
        <taxon>Quercus</taxon>
    </lineage>
</organism>
<dbReference type="Gramene" id="QL11p019127:mrna">
    <property type="protein sequence ID" value="QL11p019127:mrna"/>
    <property type="gene ID" value="QL11p019127"/>
</dbReference>
<name>A0A7N2MWM5_QUELO</name>
<dbReference type="InParanoid" id="A0A7N2MWM5"/>
<dbReference type="EnsemblPlants" id="QL11p019127:mrna">
    <property type="protein sequence ID" value="QL11p019127:mrna"/>
    <property type="gene ID" value="QL11p019127"/>
</dbReference>
<proteinExistence type="predicted"/>
<sequence>MDFSPLTVTEALASKSYEKIAHICDHLLLQAAAEGVAYEDNWPYYSIHLLAHIYVDDIEAFAFIISWFCLLGHCR</sequence>
<reference evidence="1 2" key="1">
    <citation type="journal article" date="2016" name="G3 (Bethesda)">
        <title>First Draft Assembly and Annotation of the Genome of a California Endemic Oak Quercus lobata Nee (Fagaceae).</title>
        <authorList>
            <person name="Sork V.L."/>
            <person name="Fitz-Gibbon S.T."/>
            <person name="Puiu D."/>
            <person name="Crepeau M."/>
            <person name="Gugger P.F."/>
            <person name="Sherman R."/>
            <person name="Stevens K."/>
            <person name="Langley C.H."/>
            <person name="Pellegrini M."/>
            <person name="Salzberg S.L."/>
        </authorList>
    </citation>
    <scope>NUCLEOTIDE SEQUENCE [LARGE SCALE GENOMIC DNA]</scope>
    <source>
        <strain evidence="1 2">cv. SW786</strain>
    </source>
</reference>
<keyword evidence="2" id="KW-1185">Reference proteome</keyword>
<reference evidence="1" key="2">
    <citation type="submission" date="2021-01" db="UniProtKB">
        <authorList>
            <consortium name="EnsemblPlants"/>
        </authorList>
    </citation>
    <scope>IDENTIFICATION</scope>
</reference>